<feature type="signal peptide" evidence="2">
    <location>
        <begin position="1"/>
        <end position="19"/>
    </location>
</feature>
<feature type="coiled-coil region" evidence="1">
    <location>
        <begin position="32"/>
        <end position="59"/>
    </location>
</feature>
<evidence type="ECO:0000256" key="2">
    <source>
        <dbReference type="SAM" id="SignalP"/>
    </source>
</evidence>
<reference evidence="4" key="1">
    <citation type="journal article" date="2019" name="Int. J. Syst. Evol. Microbiol.">
        <title>The Global Catalogue of Microorganisms (GCM) 10K type strain sequencing project: providing services to taxonomists for standard genome sequencing and annotation.</title>
        <authorList>
            <consortium name="The Broad Institute Genomics Platform"/>
            <consortium name="The Broad Institute Genome Sequencing Center for Infectious Disease"/>
            <person name="Wu L."/>
            <person name="Ma J."/>
        </authorList>
    </citation>
    <scope>NUCLEOTIDE SEQUENCE [LARGE SCALE GENOMIC DNA]</scope>
    <source>
        <strain evidence="4">JCM 17304</strain>
    </source>
</reference>
<proteinExistence type="predicted"/>
<protein>
    <submittedName>
        <fullName evidence="3">FlxA-like family protein</fullName>
    </submittedName>
</protein>
<dbReference type="Proteomes" id="UP001500392">
    <property type="component" value="Unassembled WGS sequence"/>
</dbReference>
<keyword evidence="2" id="KW-0732">Signal</keyword>
<keyword evidence="4" id="KW-1185">Reference proteome</keyword>
<dbReference type="Gene3D" id="2.40.160.10">
    <property type="entry name" value="Porin"/>
    <property type="match status" value="1"/>
</dbReference>
<organism evidence="3 4">
    <name type="scientific">Zhongshania borealis</name>
    <dbReference type="NCBI Taxonomy" id="889488"/>
    <lineage>
        <taxon>Bacteria</taxon>
        <taxon>Pseudomonadati</taxon>
        <taxon>Pseudomonadota</taxon>
        <taxon>Gammaproteobacteria</taxon>
        <taxon>Cellvibrionales</taxon>
        <taxon>Spongiibacteraceae</taxon>
        <taxon>Zhongshania</taxon>
    </lineage>
</organism>
<accession>A0ABP7X6L2</accession>
<dbReference type="RefSeq" id="WP_344938724.1">
    <property type="nucleotide sequence ID" value="NZ_BAABDM010000012.1"/>
</dbReference>
<evidence type="ECO:0000256" key="1">
    <source>
        <dbReference type="SAM" id="Coils"/>
    </source>
</evidence>
<evidence type="ECO:0000313" key="4">
    <source>
        <dbReference type="Proteomes" id="UP001500392"/>
    </source>
</evidence>
<dbReference type="InterPro" id="IPR023614">
    <property type="entry name" value="Porin_dom_sf"/>
</dbReference>
<evidence type="ECO:0000313" key="3">
    <source>
        <dbReference type="EMBL" id="GAA4105894.1"/>
    </source>
</evidence>
<comment type="caution">
    <text evidence="3">The sequence shown here is derived from an EMBL/GenBank/DDBJ whole genome shotgun (WGS) entry which is preliminary data.</text>
</comment>
<sequence length="391" mass="43095">MKKTVLAAAIAALPMAVYAETAPTNAEMWQIIQQQQREIERLTAEQKQAENMINATADAVEKSATVADWANRTTIGGYGEHHFNHFKDKDDKVDAHRFVIYVGHQFSDTVRFFSEVEIEHGFVEDTDDGSGPGELELEQAYIAWDFTQGHTLTMGQFLVPVGILNETHEPDTFYGTERNNVEKEILPATWWETGVMLSGEILPGLSYNAALHSGLKIDPTGNGAIRGGRQKSANATAEDLAYTGRLVFNGISGLELAATYQHQQDVTQGAGDDGEADLIELQVRYQWQSLTLTALSAEWDINGNDFVANGSDKQEGQYVEASYKLTPSVGVFVRQGEWDNLANSGTDTEIEQFDVGVNYWLTKSVVLKADLSEQDGAKDDDSINLGLGWSF</sequence>
<feature type="chain" id="PRO_5047363959" evidence="2">
    <location>
        <begin position="20"/>
        <end position="391"/>
    </location>
</feature>
<dbReference type="EMBL" id="BAABDM010000012">
    <property type="protein sequence ID" value="GAA4105894.1"/>
    <property type="molecule type" value="Genomic_DNA"/>
</dbReference>
<gene>
    <name evidence="3" type="ORF">GCM10022414_35890</name>
</gene>
<dbReference type="SUPFAM" id="SSF56935">
    <property type="entry name" value="Porins"/>
    <property type="match status" value="1"/>
</dbReference>
<name>A0ABP7X6L2_9GAMM</name>
<keyword evidence="1" id="KW-0175">Coiled coil</keyword>